<dbReference type="EMBL" id="AP024849">
    <property type="protein sequence ID" value="BCZ49365.1"/>
    <property type="molecule type" value="Genomic_DNA"/>
</dbReference>
<keyword evidence="3" id="KW-1185">Reference proteome</keyword>
<sequence length="312" mass="35953">MSGALIIMLAGIRIIKSIGRGMLNKVNGNKPIDKVTGIEAIDRTIEIAGYGYDSEQDIFYCNMNPWQRNMGYSRLYDEGSAPFGMIVDCEPIYFEYGGKLWLIELWKGQYDLNTGCEVGVYTTEEPILSIPGMYKYMFYNCASNEDRLTMSFTLYKNGKKLFKRDAEHWWLAGFKLGEYSEPSELTMKLNITLKDDIMCKIFVEALEAVGYLEKEKELEIEGTFEVNGVNVDLIFGKPYTKQPITRTPETDRIIQMKNKILCDRYNDVAKVYDNVTDKINAIQKLAPEIYEEIMDKAKLRSYLRSMKNPEDI</sequence>
<dbReference type="Pfam" id="PF14751">
    <property type="entry name" value="DUF4474"/>
    <property type="match status" value="1"/>
</dbReference>
<protein>
    <recommendedName>
        <fullName evidence="1">DUF4474 domain-containing protein</fullName>
    </recommendedName>
</protein>
<feature type="domain" description="DUF4474" evidence="1">
    <location>
        <begin position="41"/>
        <end position="290"/>
    </location>
</feature>
<organism evidence="2 3">
    <name type="scientific">Clostridium gelidum</name>
    <dbReference type="NCBI Taxonomy" id="704125"/>
    <lineage>
        <taxon>Bacteria</taxon>
        <taxon>Bacillati</taxon>
        <taxon>Bacillota</taxon>
        <taxon>Clostridia</taxon>
        <taxon>Eubacteriales</taxon>
        <taxon>Clostridiaceae</taxon>
        <taxon>Clostridium</taxon>
    </lineage>
</organism>
<gene>
    <name evidence="2" type="ORF">psyc5s11_54320</name>
</gene>
<evidence type="ECO:0000313" key="3">
    <source>
        <dbReference type="Proteomes" id="UP000824633"/>
    </source>
</evidence>
<dbReference type="RefSeq" id="WP_224035550.1">
    <property type="nucleotide sequence ID" value="NZ_AP024849.1"/>
</dbReference>
<accession>A0ABM7TC54</accession>
<evidence type="ECO:0000259" key="1">
    <source>
        <dbReference type="Pfam" id="PF14751"/>
    </source>
</evidence>
<reference evidence="3" key="1">
    <citation type="submission" date="2021-07" db="EMBL/GenBank/DDBJ databases">
        <title>Complete genome sequencing of a Clostridium isolate.</title>
        <authorList>
            <person name="Ueki A."/>
            <person name="Tonouchi A."/>
        </authorList>
    </citation>
    <scope>NUCLEOTIDE SEQUENCE [LARGE SCALE GENOMIC DNA]</scope>
    <source>
        <strain evidence="3">C5S11</strain>
    </source>
</reference>
<dbReference type="Proteomes" id="UP000824633">
    <property type="component" value="Chromosome"/>
</dbReference>
<dbReference type="InterPro" id="IPR029322">
    <property type="entry name" value="DUF4474"/>
</dbReference>
<evidence type="ECO:0000313" key="2">
    <source>
        <dbReference type="EMBL" id="BCZ49365.1"/>
    </source>
</evidence>
<name>A0ABM7TC54_9CLOT</name>
<proteinExistence type="predicted"/>